<dbReference type="EMBL" id="VDMN01000001">
    <property type="protein sequence ID" value="TNM65334.1"/>
    <property type="molecule type" value="Genomic_DNA"/>
</dbReference>
<sequence>MELRREKHVSAFTTEDEMAAIIVASKRHNMTISGFVRSAVCECAEIRPFFTEDDRLIIKHLRAELKCEGLNLTSMLIALNRGDRSDLNDIKNSILAMERTIAGLCMELLQRTDPPRNYRRSREHG</sequence>
<reference evidence="1 2" key="1">
    <citation type="submission" date="2019-06" db="EMBL/GenBank/DDBJ databases">
        <title>The draft genome of Rhizobium smilacinae PTYR-5.</title>
        <authorList>
            <person name="Liu L."/>
            <person name="Li L."/>
            <person name="Zhang X."/>
        </authorList>
    </citation>
    <scope>NUCLEOTIDE SEQUENCE [LARGE SCALE GENOMIC DNA]</scope>
    <source>
        <strain evidence="1 2">PTYR-5</strain>
    </source>
</reference>
<dbReference type="AlphaFoldDB" id="A0A5C4XRW3"/>
<dbReference type="Proteomes" id="UP000311605">
    <property type="component" value="Unassembled WGS sequence"/>
</dbReference>
<keyword evidence="2" id="KW-1185">Reference proteome</keyword>
<evidence type="ECO:0000313" key="2">
    <source>
        <dbReference type="Proteomes" id="UP000311605"/>
    </source>
</evidence>
<evidence type="ECO:0000313" key="1">
    <source>
        <dbReference type="EMBL" id="TNM65334.1"/>
    </source>
</evidence>
<protein>
    <submittedName>
        <fullName evidence="1">Uncharacterized protein</fullName>
    </submittedName>
</protein>
<accession>A0A5C4XRW3</accession>
<name>A0A5C4XRW3_9HYPH</name>
<organism evidence="1 2">
    <name type="scientific">Aliirhizobium smilacinae</name>
    <dbReference type="NCBI Taxonomy" id="1395944"/>
    <lineage>
        <taxon>Bacteria</taxon>
        <taxon>Pseudomonadati</taxon>
        <taxon>Pseudomonadota</taxon>
        <taxon>Alphaproteobacteria</taxon>
        <taxon>Hyphomicrobiales</taxon>
        <taxon>Rhizobiaceae</taxon>
        <taxon>Aliirhizobium</taxon>
    </lineage>
</organism>
<gene>
    <name evidence="1" type="ORF">FHP24_03400</name>
</gene>
<comment type="caution">
    <text evidence="1">The sequence shown here is derived from an EMBL/GenBank/DDBJ whole genome shotgun (WGS) entry which is preliminary data.</text>
</comment>
<dbReference type="RefSeq" id="WP_139672855.1">
    <property type="nucleotide sequence ID" value="NZ_VDMN01000001.1"/>
</dbReference>
<dbReference type="OrthoDB" id="7376495at2"/>
<proteinExistence type="predicted"/>